<organism evidence="1 2">
    <name type="scientific">Dictyostelium discoideum</name>
    <name type="common">Social amoeba</name>
    <dbReference type="NCBI Taxonomy" id="44689"/>
    <lineage>
        <taxon>Eukaryota</taxon>
        <taxon>Amoebozoa</taxon>
        <taxon>Evosea</taxon>
        <taxon>Eumycetozoa</taxon>
        <taxon>Dictyostelia</taxon>
        <taxon>Dictyosteliales</taxon>
        <taxon>Dictyosteliaceae</taxon>
        <taxon>Dictyostelium</taxon>
    </lineage>
</organism>
<dbReference type="VEuPathDB" id="AmoebaDB:DDB_G0280107"/>
<gene>
    <name evidence="1" type="ORF">DDB_G0280107</name>
</gene>
<dbReference type="PhylomeDB" id="Q54VW0"/>
<reference evidence="1 2" key="1">
    <citation type="journal article" date="2005" name="Nature">
        <title>The genome of the social amoeba Dictyostelium discoideum.</title>
        <authorList>
            <consortium name="The Dictyostelium discoideum Sequencing Consortium"/>
            <person name="Eichinger L."/>
            <person name="Pachebat J.A."/>
            <person name="Glockner G."/>
            <person name="Rajandream M.A."/>
            <person name="Sucgang R."/>
            <person name="Berriman M."/>
            <person name="Song J."/>
            <person name="Olsen R."/>
            <person name="Szafranski K."/>
            <person name="Xu Q."/>
            <person name="Tunggal B."/>
            <person name="Kummerfeld S."/>
            <person name="Madera M."/>
            <person name="Konfortov B.A."/>
            <person name="Rivero F."/>
            <person name="Bankier A.T."/>
            <person name="Lehmann R."/>
            <person name="Hamlin N."/>
            <person name="Davies R."/>
            <person name="Gaudet P."/>
            <person name="Fey P."/>
            <person name="Pilcher K."/>
            <person name="Chen G."/>
            <person name="Saunders D."/>
            <person name="Sodergren E."/>
            <person name="Davis P."/>
            <person name="Kerhornou A."/>
            <person name="Nie X."/>
            <person name="Hall N."/>
            <person name="Anjard C."/>
            <person name="Hemphill L."/>
            <person name="Bason N."/>
            <person name="Farbrother P."/>
            <person name="Desany B."/>
            <person name="Just E."/>
            <person name="Morio T."/>
            <person name="Rost R."/>
            <person name="Churcher C."/>
            <person name="Cooper J."/>
            <person name="Haydock S."/>
            <person name="van Driessche N."/>
            <person name="Cronin A."/>
            <person name="Goodhead I."/>
            <person name="Muzny D."/>
            <person name="Mourier T."/>
            <person name="Pain A."/>
            <person name="Lu M."/>
            <person name="Harper D."/>
            <person name="Lindsay R."/>
            <person name="Hauser H."/>
            <person name="James K."/>
            <person name="Quiles M."/>
            <person name="Madan Babu M."/>
            <person name="Saito T."/>
            <person name="Buchrieser C."/>
            <person name="Wardroper A."/>
            <person name="Felder M."/>
            <person name="Thangavelu M."/>
            <person name="Johnson D."/>
            <person name="Knights A."/>
            <person name="Loulseged H."/>
            <person name="Mungall K."/>
            <person name="Oliver K."/>
            <person name="Price C."/>
            <person name="Quail M.A."/>
            <person name="Urushihara H."/>
            <person name="Hernandez J."/>
            <person name="Rabbinowitsch E."/>
            <person name="Steffen D."/>
            <person name="Sanders M."/>
            <person name="Ma J."/>
            <person name="Kohara Y."/>
            <person name="Sharp S."/>
            <person name="Simmonds M."/>
            <person name="Spiegler S."/>
            <person name="Tivey A."/>
            <person name="Sugano S."/>
            <person name="White B."/>
            <person name="Walker D."/>
            <person name="Woodward J."/>
            <person name="Winckler T."/>
            <person name="Tanaka Y."/>
            <person name="Shaulsky G."/>
            <person name="Schleicher M."/>
            <person name="Weinstock G."/>
            <person name="Rosenthal A."/>
            <person name="Cox E.C."/>
            <person name="Chisholm R.L."/>
            <person name="Gibbs R."/>
            <person name="Loomis W.F."/>
            <person name="Platzer M."/>
            <person name="Kay R.R."/>
            <person name="Williams J."/>
            <person name="Dear P.H."/>
            <person name="Noegel A.A."/>
            <person name="Barrell B."/>
            <person name="Kuspa A."/>
        </authorList>
    </citation>
    <scope>NUCLEOTIDE SEQUENCE [LARGE SCALE GENOMIC DNA]</scope>
    <source>
        <strain evidence="1 2">AX4</strain>
    </source>
</reference>
<protein>
    <submittedName>
        <fullName evidence="1">Uncharacterized protein</fullName>
    </submittedName>
</protein>
<dbReference type="InParanoid" id="Q54VW0"/>
<accession>Q54VW0</accession>
<dbReference type="PaxDb" id="44689-DDB0206380"/>
<dbReference type="GeneID" id="8622377"/>
<evidence type="ECO:0000313" key="2">
    <source>
        <dbReference type="Proteomes" id="UP000002195"/>
    </source>
</evidence>
<keyword evidence="2" id="KW-1185">Reference proteome</keyword>
<dbReference type="EMBL" id="AAFI02000035">
    <property type="protein sequence ID" value="EAL67280.1"/>
    <property type="molecule type" value="Genomic_DNA"/>
</dbReference>
<dbReference type="AlphaFoldDB" id="Q54VW0"/>
<evidence type="ECO:0000313" key="1">
    <source>
        <dbReference type="EMBL" id="EAL67280.1"/>
    </source>
</evidence>
<dbReference type="Proteomes" id="UP000002195">
    <property type="component" value="Unassembled WGS sequence"/>
</dbReference>
<dbReference type="RefSeq" id="XP_641245.1">
    <property type="nucleotide sequence ID" value="XM_636153.1"/>
</dbReference>
<comment type="caution">
    <text evidence="1">The sequence shown here is derived from an EMBL/GenBank/DDBJ whole genome shotgun (WGS) entry which is preliminary data.</text>
</comment>
<name>Q54VW0_DICDI</name>
<sequence length="122" mass="13802">MDLYWRSMLMLKKGTFTDFSYLLNGLVIIDKANSCQQPDCSLKMYQQVAILKLVVFQHIISTVDQISIISFGSQQLTVGDFNKYNTLSHNGTPITGTLHNNHNFNNIQNNSIYMITLAPGIQ</sequence>
<proteinExistence type="predicted"/>
<dbReference type="dictyBase" id="DDB_G0280107"/>
<dbReference type="KEGG" id="ddi:DDB_G0280107"/>
<dbReference type="HOGENOM" id="CLU_2031038_0_0_1"/>